<sequence>MLVVTTQTQIANEIGTAREVVGRKLHALELGNVILIVTAFMNFCPVYKLFNFNTRTKK</sequence>
<reference evidence="3 4" key="1">
    <citation type="submission" date="2018-05" db="EMBL/GenBank/DDBJ databases">
        <title>Leucothrix arctica sp. nov., isolated from Arctic seawater.</title>
        <authorList>
            <person name="Choi A."/>
            <person name="Baek K."/>
        </authorList>
    </citation>
    <scope>NUCLEOTIDE SEQUENCE [LARGE SCALE GENOMIC DNA]</scope>
    <source>
        <strain evidence="3 4">IMCC9719</strain>
    </source>
</reference>
<keyword evidence="1" id="KW-0472">Membrane</keyword>
<dbReference type="Pfam" id="PF11127">
    <property type="entry name" value="YgaP-like_TM"/>
    <property type="match status" value="1"/>
</dbReference>
<evidence type="ECO:0000313" key="4">
    <source>
        <dbReference type="Proteomes" id="UP000245506"/>
    </source>
</evidence>
<accession>A0A317CBD5</accession>
<dbReference type="EMBL" id="QGKL01000032">
    <property type="protein sequence ID" value="PWQ95669.1"/>
    <property type="molecule type" value="Genomic_DNA"/>
</dbReference>
<keyword evidence="1" id="KW-0812">Transmembrane</keyword>
<dbReference type="AlphaFoldDB" id="A0A317CBD5"/>
<proteinExistence type="predicted"/>
<feature type="domain" description="Inner membrane protein YgaP-like transmembrane" evidence="2">
    <location>
        <begin position="33"/>
        <end position="57"/>
    </location>
</feature>
<dbReference type="OrthoDB" id="5405951at2"/>
<keyword evidence="4" id="KW-1185">Reference proteome</keyword>
<name>A0A317CBD5_9GAMM</name>
<keyword evidence="1" id="KW-1133">Transmembrane helix</keyword>
<gene>
    <name evidence="3" type="ORF">DKT75_11585</name>
</gene>
<dbReference type="Proteomes" id="UP000245506">
    <property type="component" value="Unassembled WGS sequence"/>
</dbReference>
<dbReference type="RefSeq" id="WP_109823597.1">
    <property type="nucleotide sequence ID" value="NZ_QGKL01000032.1"/>
</dbReference>
<feature type="transmembrane region" description="Helical" evidence="1">
    <location>
        <begin position="30"/>
        <end position="50"/>
    </location>
</feature>
<evidence type="ECO:0000259" key="2">
    <source>
        <dbReference type="Pfam" id="PF11127"/>
    </source>
</evidence>
<comment type="caution">
    <text evidence="3">The sequence shown here is derived from an EMBL/GenBank/DDBJ whole genome shotgun (WGS) entry which is preliminary data.</text>
</comment>
<protein>
    <recommendedName>
        <fullName evidence="2">Inner membrane protein YgaP-like transmembrane domain-containing protein</fullName>
    </recommendedName>
</protein>
<organism evidence="3 4">
    <name type="scientific">Leucothrix arctica</name>
    <dbReference type="NCBI Taxonomy" id="1481894"/>
    <lineage>
        <taxon>Bacteria</taxon>
        <taxon>Pseudomonadati</taxon>
        <taxon>Pseudomonadota</taxon>
        <taxon>Gammaproteobacteria</taxon>
        <taxon>Thiotrichales</taxon>
        <taxon>Thiotrichaceae</taxon>
        <taxon>Leucothrix</taxon>
    </lineage>
</organism>
<evidence type="ECO:0000256" key="1">
    <source>
        <dbReference type="SAM" id="Phobius"/>
    </source>
</evidence>
<dbReference type="InterPro" id="IPR021309">
    <property type="entry name" value="YgaP-like_TM"/>
</dbReference>
<evidence type="ECO:0000313" key="3">
    <source>
        <dbReference type="EMBL" id="PWQ95669.1"/>
    </source>
</evidence>